<dbReference type="Proteomes" id="UP001595711">
    <property type="component" value="Unassembled WGS sequence"/>
</dbReference>
<dbReference type="Pfam" id="PF03929">
    <property type="entry name" value="PepSY_TM"/>
    <property type="match status" value="1"/>
</dbReference>
<gene>
    <name evidence="3" type="ORF">ACFOOQ_06585</name>
</gene>
<dbReference type="PANTHER" id="PTHR34219">
    <property type="entry name" value="IRON-REGULATED INNER MEMBRANE PROTEIN-RELATED"/>
    <property type="match status" value="1"/>
</dbReference>
<proteinExistence type="predicted"/>
<accession>A0ABV7VEH4</accession>
<reference evidence="4" key="1">
    <citation type="journal article" date="2019" name="Int. J. Syst. Evol. Microbiol.">
        <title>The Global Catalogue of Microorganisms (GCM) 10K type strain sequencing project: providing services to taxonomists for standard genome sequencing and annotation.</title>
        <authorList>
            <consortium name="The Broad Institute Genomics Platform"/>
            <consortium name="The Broad Institute Genome Sequencing Center for Infectious Disease"/>
            <person name="Wu L."/>
            <person name="Ma J."/>
        </authorList>
    </citation>
    <scope>NUCLEOTIDE SEQUENCE [LARGE SCALE GENOMIC DNA]</scope>
    <source>
        <strain evidence="4">KCTC 42182</strain>
    </source>
</reference>
<feature type="transmembrane region" description="Helical" evidence="2">
    <location>
        <begin position="199"/>
        <end position="220"/>
    </location>
</feature>
<name>A0ABV7VEH4_9PROT</name>
<keyword evidence="2" id="KW-0472">Membrane</keyword>
<evidence type="ECO:0000256" key="1">
    <source>
        <dbReference type="SAM" id="MobiDB-lite"/>
    </source>
</evidence>
<protein>
    <submittedName>
        <fullName evidence="3">PepSY-associated TM helix domain-containing protein</fullName>
    </submittedName>
</protein>
<feature type="compositionally biased region" description="Basic and acidic residues" evidence="1">
    <location>
        <begin position="111"/>
        <end position="132"/>
    </location>
</feature>
<dbReference type="EMBL" id="JBHRYJ010000001">
    <property type="protein sequence ID" value="MFC3675201.1"/>
    <property type="molecule type" value="Genomic_DNA"/>
</dbReference>
<feature type="region of interest" description="Disordered" evidence="1">
    <location>
        <begin position="94"/>
        <end position="153"/>
    </location>
</feature>
<keyword evidence="2" id="KW-1133">Transmembrane helix</keyword>
<evidence type="ECO:0000313" key="4">
    <source>
        <dbReference type="Proteomes" id="UP001595711"/>
    </source>
</evidence>
<organism evidence="3 4">
    <name type="scientific">Ferrovibrio xuzhouensis</name>
    <dbReference type="NCBI Taxonomy" id="1576914"/>
    <lineage>
        <taxon>Bacteria</taxon>
        <taxon>Pseudomonadati</taxon>
        <taxon>Pseudomonadota</taxon>
        <taxon>Alphaproteobacteria</taxon>
        <taxon>Rhodospirillales</taxon>
        <taxon>Rhodospirillaceae</taxon>
        <taxon>Ferrovibrio</taxon>
    </lineage>
</organism>
<keyword evidence="4" id="KW-1185">Reference proteome</keyword>
<feature type="transmembrane region" description="Helical" evidence="2">
    <location>
        <begin position="20"/>
        <end position="44"/>
    </location>
</feature>
<evidence type="ECO:0000313" key="3">
    <source>
        <dbReference type="EMBL" id="MFC3675201.1"/>
    </source>
</evidence>
<dbReference type="InterPro" id="IPR005625">
    <property type="entry name" value="PepSY-ass_TM"/>
</dbReference>
<keyword evidence="2" id="KW-0812">Transmembrane</keyword>
<feature type="transmembrane region" description="Helical" evidence="2">
    <location>
        <begin position="392"/>
        <end position="417"/>
    </location>
</feature>
<dbReference type="RefSeq" id="WP_379723321.1">
    <property type="nucleotide sequence ID" value="NZ_JBHRYJ010000001.1"/>
</dbReference>
<feature type="compositionally biased region" description="Low complexity" evidence="1">
    <location>
        <begin position="133"/>
        <end position="151"/>
    </location>
</feature>
<evidence type="ECO:0000256" key="2">
    <source>
        <dbReference type="SAM" id="Phobius"/>
    </source>
</evidence>
<comment type="caution">
    <text evidence="3">The sequence shown here is derived from an EMBL/GenBank/DDBJ whole genome shotgun (WGS) entry which is preliminary data.</text>
</comment>
<dbReference type="PANTHER" id="PTHR34219:SF3">
    <property type="entry name" value="BLL7967 PROTEIN"/>
    <property type="match status" value="1"/>
</dbReference>
<feature type="transmembrane region" description="Helical" evidence="2">
    <location>
        <begin position="248"/>
        <end position="268"/>
    </location>
</feature>
<sequence length="438" mass="46981">MANSAKPRPRRTLRYWLLQIHLWTGLILCLPLMLLGITGSLLVYGHDLVSLFGAGAPQASASGEWRPPGAIVAAAMTGAEPGRIPMALRMPLEPGEPATVRLSRPGMARESMPREGMARDGAARDGGPRREGQPAAPGQQGQPAQGGAPAASPFAGSLQVQVDPVTLQILGNGGGMPGWLRFAHNLHGNLMLGRDGRSIVGWLGIAMLVLGSSGLVIWWPKSGQWKAAFMVRRTAKGLRLHRELHGMVGIWSLVIFMVVSFTGVYLGFPQQIAAAINAVFPGRDLRAAITQARVEPRRGMAAMALDDAVALALQAAPGTRLFNAVLPSRPDQALRIGLVLPEYAEGAPAITVLVDPWRQSVIGVFDPRDYSAGETILAWQRGLHEGSGLGPVYQALVFLSGLIIPLFAVTGFFMWWIKRRNRRATERAKQAALQLAGQ</sequence>